<name>A0ACA9MNG4_9GLOM</name>
<evidence type="ECO:0000313" key="1">
    <source>
        <dbReference type="EMBL" id="CAG8594578.1"/>
    </source>
</evidence>
<protein>
    <submittedName>
        <fullName evidence="1">33654_t:CDS:1</fullName>
    </submittedName>
</protein>
<reference evidence="1" key="1">
    <citation type="submission" date="2021-06" db="EMBL/GenBank/DDBJ databases">
        <authorList>
            <person name="Kallberg Y."/>
            <person name="Tangrot J."/>
            <person name="Rosling A."/>
        </authorList>
    </citation>
    <scope>NUCLEOTIDE SEQUENCE</scope>
    <source>
        <strain evidence="1">MA461A</strain>
    </source>
</reference>
<gene>
    <name evidence="1" type="ORF">RPERSI_LOCUS5678</name>
</gene>
<dbReference type="Proteomes" id="UP000789920">
    <property type="component" value="Unassembled WGS sequence"/>
</dbReference>
<keyword evidence="2" id="KW-1185">Reference proteome</keyword>
<evidence type="ECO:0000313" key="2">
    <source>
        <dbReference type="Proteomes" id="UP000789920"/>
    </source>
</evidence>
<organism evidence="1 2">
    <name type="scientific">Racocetra persica</name>
    <dbReference type="NCBI Taxonomy" id="160502"/>
    <lineage>
        <taxon>Eukaryota</taxon>
        <taxon>Fungi</taxon>
        <taxon>Fungi incertae sedis</taxon>
        <taxon>Mucoromycota</taxon>
        <taxon>Glomeromycotina</taxon>
        <taxon>Glomeromycetes</taxon>
        <taxon>Diversisporales</taxon>
        <taxon>Gigasporaceae</taxon>
        <taxon>Racocetra</taxon>
    </lineage>
</organism>
<comment type="caution">
    <text evidence="1">The sequence shown here is derived from an EMBL/GenBank/DDBJ whole genome shotgun (WGS) entry which is preliminary data.</text>
</comment>
<sequence>MEKVQDNDKSRRLIIISFWVVILIGLPLWWKTTEVYRAQLPFAEIEEWSKWEAFDLNFPINFILHIADVKSDVDDKTFANRIENSVISKYNSIYSTNNDTGYPKSIRFPVKIEVVKWNTWMNALQEGFNSDLLKFSVNKNGQYGFYILPRNNGSKTRILVGNQRQAIVEMGHWNIGKQFILLEILFLPEQAAIKKFIREPSAEAKVDVDSMRTMKYSPMYQVTFSLMNGDPSTLLVDWNIKQAVIKYLKPFVDKISIISNLTVDSQIQHYARLTFEPQKNLHNDENYFYLTPDLLPHFINAAEWNLASAVSSYPTLNFILYVPSKDQSPLYIKDSKGNIMENNAFLIPRWGGVIINNSDRSVGTHMFTFDELKSVMSIFIMQLRGLLGVQDFWMEARSGLDSSINVEFMSPPNTAITTWELDSLVRRRIAENIVSTISTLKSLSQLVAEIPNMVVLDHIQTEVLLALDSLKKSCTSLNAGQYEIALQHAKKAIERAESAFFDPTMVSMLYFPDEHKYAIYMPLFVPISVPLLIALLKEIKEFKDSRIKNKKKE</sequence>
<accession>A0ACA9MNG4</accession>
<proteinExistence type="predicted"/>
<dbReference type="EMBL" id="CAJVQC010008595">
    <property type="protein sequence ID" value="CAG8594578.1"/>
    <property type="molecule type" value="Genomic_DNA"/>
</dbReference>